<evidence type="ECO:0000259" key="2">
    <source>
        <dbReference type="Pfam" id="PF00650"/>
    </source>
</evidence>
<protein>
    <recommendedName>
        <fullName evidence="2">CRAL-TRIO domain-containing protein</fullName>
    </recommendedName>
</protein>
<dbReference type="SUPFAM" id="SSF52087">
    <property type="entry name" value="CRAL/TRIO domain"/>
    <property type="match status" value="1"/>
</dbReference>
<reference evidence="3" key="1">
    <citation type="submission" date="2020-06" db="EMBL/GenBank/DDBJ databases">
        <authorList>
            <consortium name="Plant Systems Biology data submission"/>
        </authorList>
    </citation>
    <scope>NUCLEOTIDE SEQUENCE</scope>
    <source>
        <strain evidence="3">D6</strain>
    </source>
</reference>
<organism evidence="3 4">
    <name type="scientific">Seminavis robusta</name>
    <dbReference type="NCBI Taxonomy" id="568900"/>
    <lineage>
        <taxon>Eukaryota</taxon>
        <taxon>Sar</taxon>
        <taxon>Stramenopiles</taxon>
        <taxon>Ochrophyta</taxon>
        <taxon>Bacillariophyta</taxon>
        <taxon>Bacillariophyceae</taxon>
        <taxon>Bacillariophycidae</taxon>
        <taxon>Naviculales</taxon>
        <taxon>Naviculaceae</taxon>
        <taxon>Seminavis</taxon>
    </lineage>
</organism>
<dbReference type="EMBL" id="CAICTM010000264">
    <property type="protein sequence ID" value="CAB9506387.1"/>
    <property type="molecule type" value="Genomic_DNA"/>
</dbReference>
<feature type="domain" description="CRAL-TRIO" evidence="2">
    <location>
        <begin position="160"/>
        <end position="278"/>
    </location>
</feature>
<proteinExistence type="predicted"/>
<keyword evidence="4" id="KW-1185">Reference proteome</keyword>
<dbReference type="Gene3D" id="3.40.525.10">
    <property type="entry name" value="CRAL-TRIO lipid binding domain"/>
    <property type="match status" value="1"/>
</dbReference>
<dbReference type="InterPro" id="IPR001251">
    <property type="entry name" value="CRAL-TRIO_dom"/>
</dbReference>
<comment type="caution">
    <text evidence="3">The sequence shown here is derived from an EMBL/GenBank/DDBJ whole genome shotgun (WGS) entry which is preliminary data.</text>
</comment>
<name>A0A9N8DNT0_9STRA</name>
<evidence type="ECO:0000313" key="4">
    <source>
        <dbReference type="Proteomes" id="UP001153069"/>
    </source>
</evidence>
<dbReference type="InterPro" id="IPR036865">
    <property type="entry name" value="CRAL-TRIO_dom_sf"/>
</dbReference>
<sequence>MSNAACTTQHHEIGQDSATCGGTDPENEESLQVQPANHEAESGSPHGRQIENSLPESVVCQSDPRFMQISNQDHQRAMKIKCVVEATPNLESLSDVMYVQLAILCKGDVEHAMNHVYNLQAFKQEYTIVDSWEEGKELSEDLVRNLFPGWLLSFDFDEDHGNSFIALDLTKVDKRSFQCPRTARRIFAGLYYMFQALFPNLEVVRKGHTQVVECEGFDLSRNMVDINIFVRLMTEIHGSYPTAFGGVYFYHTPMAINLMLALAKRSLPEHLVSNIVMGCTFVSRLDQFYAIPTLEAASQRALDKIQESLRIRYENEHTFSL</sequence>
<evidence type="ECO:0000313" key="3">
    <source>
        <dbReference type="EMBL" id="CAB9506387.1"/>
    </source>
</evidence>
<feature type="region of interest" description="Disordered" evidence="1">
    <location>
        <begin position="1"/>
        <end position="50"/>
    </location>
</feature>
<dbReference type="Proteomes" id="UP001153069">
    <property type="component" value="Unassembled WGS sequence"/>
</dbReference>
<gene>
    <name evidence="3" type="ORF">SEMRO_265_G102810.1</name>
</gene>
<evidence type="ECO:0000256" key="1">
    <source>
        <dbReference type="SAM" id="MobiDB-lite"/>
    </source>
</evidence>
<dbReference type="AlphaFoldDB" id="A0A9N8DNT0"/>
<accession>A0A9N8DNT0</accession>
<dbReference type="Pfam" id="PF00650">
    <property type="entry name" value="CRAL_TRIO"/>
    <property type="match status" value="1"/>
</dbReference>